<sequence>MSALVLIAAGRRCVRFLRTDSAGLGPDATLRMTPRIWMNKGSCPLGEMCRNAHGLGELKPRKYRYAEIERRSRREGLDLGTLVENRLFHLDKLQGKPSPVELCRFHPPVNLTPSRAAQQENTKKGPSSNAFTTAASCSTSSGSGAAWSDTSPKHRHGDGGAFSADSDGVDRQQQPLSLASTTAPTQQTEAAGGPCNRSPPRGSPTSAGAGRGPGGKGTTMPLSPFLSPRDADHGVVGKETADEVRPVPSRGPGHFAGPGGLRLFSGREEGEAACAGKGHDSVASSPVVDGSGEGWCGKCEQEGVDEGVKPSTGGAKVRGDFVASAASGPASSSSSAATSQPPPETSLTIDLQIQSDLQAINGKDPDALSIGLHHHVSLTAYLNSLDTAALRFLREEHRKALEKVKERERREQRRDTIRQAPSSGDKRRTAATMPTPIGGGSGRQESGGVSRGDNLVPSVVVSGAVEGQVQPPGPATPLTRSLLTNSQEVSRGGQSSHRETVCDRVPSPVSSVFADVSGMSGEGPASSASFATRGDGSEERFWEEDQEVLLGLIAQSWDQESDLGDD</sequence>
<accession>A0A0G4HJ65</accession>
<dbReference type="AlphaFoldDB" id="A0A0G4HJ65"/>
<feature type="compositionally biased region" description="Low complexity" evidence="1">
    <location>
        <begin position="127"/>
        <end position="150"/>
    </location>
</feature>
<feature type="compositionally biased region" description="Basic and acidic residues" evidence="1">
    <location>
        <begin position="229"/>
        <end position="245"/>
    </location>
</feature>
<feature type="compositionally biased region" description="Basic and acidic residues" evidence="1">
    <location>
        <begin position="403"/>
        <end position="417"/>
    </location>
</feature>
<feature type="compositionally biased region" description="Low complexity" evidence="1">
    <location>
        <begin position="324"/>
        <end position="339"/>
    </location>
</feature>
<evidence type="ECO:0008006" key="3">
    <source>
        <dbReference type="Google" id="ProtNLM"/>
    </source>
</evidence>
<feature type="region of interest" description="Disordered" evidence="1">
    <location>
        <begin position="106"/>
        <end position="264"/>
    </location>
</feature>
<gene>
    <name evidence="2" type="ORF">Cvel_28154</name>
</gene>
<reference evidence="2" key="1">
    <citation type="submission" date="2014-11" db="EMBL/GenBank/DDBJ databases">
        <authorList>
            <person name="Otto D Thomas"/>
            <person name="Naeem Raeece"/>
        </authorList>
    </citation>
    <scope>NUCLEOTIDE SEQUENCE</scope>
</reference>
<protein>
    <recommendedName>
        <fullName evidence="3">C3H1-type domain-containing protein</fullName>
    </recommendedName>
</protein>
<feature type="region of interest" description="Disordered" evidence="1">
    <location>
        <begin position="324"/>
        <end position="346"/>
    </location>
</feature>
<organism evidence="2">
    <name type="scientific">Chromera velia CCMP2878</name>
    <dbReference type="NCBI Taxonomy" id="1169474"/>
    <lineage>
        <taxon>Eukaryota</taxon>
        <taxon>Sar</taxon>
        <taxon>Alveolata</taxon>
        <taxon>Colpodellida</taxon>
        <taxon>Chromeraceae</taxon>
        <taxon>Chromera</taxon>
    </lineage>
</organism>
<feature type="compositionally biased region" description="Low complexity" evidence="1">
    <location>
        <begin position="443"/>
        <end position="452"/>
    </location>
</feature>
<feature type="region of interest" description="Disordered" evidence="1">
    <location>
        <begin position="515"/>
        <end position="539"/>
    </location>
</feature>
<proteinExistence type="predicted"/>
<feature type="compositionally biased region" description="Polar residues" evidence="1">
    <location>
        <begin position="478"/>
        <end position="495"/>
    </location>
</feature>
<name>A0A0G4HJ65_9ALVE</name>
<evidence type="ECO:0000313" key="2">
    <source>
        <dbReference type="EMBL" id="CEM44223.1"/>
    </source>
</evidence>
<dbReference type="VEuPathDB" id="CryptoDB:Cvel_28154"/>
<feature type="compositionally biased region" description="Polar residues" evidence="1">
    <location>
        <begin position="171"/>
        <end position="189"/>
    </location>
</feature>
<dbReference type="EMBL" id="CDMZ01002873">
    <property type="protein sequence ID" value="CEM44223.1"/>
    <property type="molecule type" value="Genomic_DNA"/>
</dbReference>
<evidence type="ECO:0000256" key="1">
    <source>
        <dbReference type="SAM" id="MobiDB-lite"/>
    </source>
</evidence>
<feature type="compositionally biased region" description="Polar residues" evidence="1">
    <location>
        <begin position="111"/>
        <end position="126"/>
    </location>
</feature>
<feature type="region of interest" description="Disordered" evidence="1">
    <location>
        <begin position="403"/>
        <end position="503"/>
    </location>
</feature>